<feature type="transmembrane region" description="Helical" evidence="2">
    <location>
        <begin position="371"/>
        <end position="392"/>
    </location>
</feature>
<dbReference type="eggNOG" id="COG4485">
    <property type="taxonomic scope" value="Bacteria"/>
</dbReference>
<gene>
    <name evidence="3" type="ORF">RUMCAL_01676</name>
</gene>
<feature type="transmembrane region" description="Helical" evidence="2">
    <location>
        <begin position="182"/>
        <end position="200"/>
    </location>
</feature>
<feature type="transmembrane region" description="Helical" evidence="2">
    <location>
        <begin position="252"/>
        <end position="277"/>
    </location>
</feature>
<dbReference type="RefSeq" id="WP_021683147.1">
    <property type="nucleotide sequence ID" value="NZ_KI260465.1"/>
</dbReference>
<sequence length="1051" mass="118918">MATTKIQAAPQTAKRSFSAGSVISAIGRWIVRNRIYLIAFAIPAVLTYLAYALFGLYPFGEESVLCLDLNGQYVYYFEALRDAFWGDGSIFYNWSRNLSGEFMGIIGYYLASPFTLIVMLLPEKFMLSSLLIMQLCKLGAAGATFNYFLQKRRGVQPYPSLLFSTMYAMMAYGVIQLIDPMWLDGLVFLPLIMLGIEYLVDDGRRLNFIIPLALMCVANFYIGYMICFFVILYFLFYLCFGSDKKRKGYDYFTAFVRIAYSSVIALACAAFMLLPVYNALKLGKFEFTDPDYSFRFQSFPLSKKLLENAQDSPLLVFLCDLLDMFPQLLPAQYDSVNVQGKPEIYCGLLTLVLLPLFYLNKKVNRKKKIGYSLLIAVMVMCMLITPIDMMWHGGQVPNWLPFRYAFLLSFVFLTMAATAFANRDGIEKKHLIGSAVIMAVIIAIVAGLKFDQMAKGAVWISAALMGIYLILLYFMLGGKITQGKRGVSVALTTMMLIMVGGEATYNAVDSMKDIDKEVAYSTRASYQNYVQNGRAATQMLEEKDDGFYRAEKTFFRCVNDNAAFGLKGISHSSSVMNTRAINFIETLGYCMHSYYTRYDGNTEIADSLLGIKYVLDRGESGDQNRRLNPAYEARWAYDYTNENGTAKTITAYENTNALSIGYMVDEDVQKIDHLGNDNPFNSQNIFMSTMSGQTTFDENGQFQSWHEYYTPLNLAENPIVSDAITTSPYGEQTKYDVTGDGDPTVDFHLVAESNEPIYIYFKTEFQKKVNLWMSTWNDSEWSEAENGWKESNSGDFTWKDADEYAKNNGGFQSMGEYFEGDNYIALRLGTFEPGTKITLRMTIANEEKFTIVKNFLFYTYHPDVFQEDVDILKQNQWQIDTKKSNDRKLTGTITAEDGQIMMTSIPDQPGWTVKVDGKKVDQVAIVDAMIGVPLSAGEHTVTMTYTPPGWWIGMGTLAGGIILIVLFWFGDRKRYAAMLAEIEAEKEREQQQAKKRVKLKSGTKDKANDDSPEKLLEKLEALHQQGILDDKEFAAKKAEIEKKKKADGKQT</sequence>
<feature type="transmembrane region" description="Helical" evidence="2">
    <location>
        <begin position="342"/>
        <end position="359"/>
    </location>
</feature>
<dbReference type="OrthoDB" id="9815466at2"/>
<dbReference type="EMBL" id="AWVF01000212">
    <property type="protein sequence ID" value="ERJ95206.1"/>
    <property type="molecule type" value="Genomic_DNA"/>
</dbReference>
<feature type="transmembrane region" description="Helical" evidence="2">
    <location>
        <begin position="155"/>
        <end position="175"/>
    </location>
</feature>
<accession>U2K9M4</accession>
<evidence type="ECO:0000256" key="2">
    <source>
        <dbReference type="SAM" id="Phobius"/>
    </source>
</evidence>
<feature type="transmembrane region" description="Helical" evidence="2">
    <location>
        <begin position="949"/>
        <end position="969"/>
    </location>
</feature>
<keyword evidence="4" id="KW-1185">Reference proteome</keyword>
<feature type="transmembrane region" description="Helical" evidence="2">
    <location>
        <begin position="431"/>
        <end position="450"/>
    </location>
</feature>
<keyword evidence="2" id="KW-1133">Transmembrane helix</keyword>
<feature type="transmembrane region" description="Helical" evidence="2">
    <location>
        <begin position="35"/>
        <end position="54"/>
    </location>
</feature>
<dbReference type="AlphaFoldDB" id="U2K9M4"/>
<protein>
    <submittedName>
        <fullName evidence="3">Bacterial membrane protein YfhO</fullName>
    </submittedName>
</protein>
<dbReference type="InterPro" id="IPR018580">
    <property type="entry name" value="Uncharacterised_YfhO"/>
</dbReference>
<feature type="transmembrane region" description="Helical" evidence="2">
    <location>
        <begin position="456"/>
        <end position="476"/>
    </location>
</feature>
<feature type="transmembrane region" description="Helical" evidence="2">
    <location>
        <begin position="220"/>
        <end position="240"/>
    </location>
</feature>
<evidence type="ECO:0000256" key="1">
    <source>
        <dbReference type="SAM" id="MobiDB-lite"/>
    </source>
</evidence>
<dbReference type="PANTHER" id="PTHR38454:SF1">
    <property type="entry name" value="INTEGRAL MEMBRANE PROTEIN"/>
    <property type="match status" value="1"/>
</dbReference>
<keyword evidence="2" id="KW-0812">Transmembrane</keyword>
<organism evidence="3 4">
    <name type="scientific">Ruminococcus callidus ATCC 27760</name>
    <dbReference type="NCBI Taxonomy" id="411473"/>
    <lineage>
        <taxon>Bacteria</taxon>
        <taxon>Bacillati</taxon>
        <taxon>Bacillota</taxon>
        <taxon>Clostridia</taxon>
        <taxon>Eubacteriales</taxon>
        <taxon>Oscillospiraceae</taxon>
        <taxon>Ruminococcus</taxon>
    </lineage>
</organism>
<keyword evidence="2" id="KW-0472">Membrane</keyword>
<feature type="compositionally biased region" description="Basic and acidic residues" evidence="1">
    <location>
        <begin position="1002"/>
        <end position="1015"/>
    </location>
</feature>
<name>U2K9M4_9FIRM</name>
<reference evidence="3 4" key="1">
    <citation type="submission" date="2013-07" db="EMBL/GenBank/DDBJ databases">
        <authorList>
            <person name="Weinstock G."/>
            <person name="Sodergren E."/>
            <person name="Wylie T."/>
            <person name="Fulton L."/>
            <person name="Fulton R."/>
            <person name="Fronick C."/>
            <person name="O'Laughlin M."/>
            <person name="Godfrey J."/>
            <person name="Miner T."/>
            <person name="Herter B."/>
            <person name="Appelbaum E."/>
            <person name="Cordes M."/>
            <person name="Lek S."/>
            <person name="Wollam A."/>
            <person name="Pepin K.H."/>
            <person name="Palsikar V.B."/>
            <person name="Mitreva M."/>
            <person name="Wilson R.K."/>
        </authorList>
    </citation>
    <scope>NUCLEOTIDE SEQUENCE [LARGE SCALE GENOMIC DNA]</scope>
    <source>
        <strain evidence="3 4">ATCC 27760</strain>
    </source>
</reference>
<evidence type="ECO:0000313" key="3">
    <source>
        <dbReference type="EMBL" id="ERJ95206.1"/>
    </source>
</evidence>
<dbReference type="STRING" id="411473.RUMCAL_01676"/>
<dbReference type="PATRIC" id="fig|411473.3.peg.1370"/>
<proteinExistence type="predicted"/>
<feature type="transmembrane region" description="Helical" evidence="2">
    <location>
        <begin position="404"/>
        <end position="422"/>
    </location>
</feature>
<evidence type="ECO:0000313" key="4">
    <source>
        <dbReference type="Proteomes" id="UP000016662"/>
    </source>
</evidence>
<feature type="transmembrane region" description="Helical" evidence="2">
    <location>
        <begin position="488"/>
        <end position="508"/>
    </location>
</feature>
<comment type="caution">
    <text evidence="3">The sequence shown here is derived from an EMBL/GenBank/DDBJ whole genome shotgun (WGS) entry which is preliminary data.</text>
</comment>
<feature type="transmembrane region" description="Helical" evidence="2">
    <location>
        <begin position="130"/>
        <end position="149"/>
    </location>
</feature>
<dbReference type="Proteomes" id="UP000016662">
    <property type="component" value="Unassembled WGS sequence"/>
</dbReference>
<feature type="transmembrane region" description="Helical" evidence="2">
    <location>
        <begin position="102"/>
        <end position="121"/>
    </location>
</feature>
<dbReference type="HOGENOM" id="CLU_008413_3_0_9"/>
<feature type="region of interest" description="Disordered" evidence="1">
    <location>
        <begin position="991"/>
        <end position="1015"/>
    </location>
</feature>
<dbReference type="Pfam" id="PF09586">
    <property type="entry name" value="YfhO"/>
    <property type="match status" value="1"/>
</dbReference>
<dbReference type="PANTHER" id="PTHR38454">
    <property type="entry name" value="INTEGRAL MEMBRANE PROTEIN-RELATED"/>
    <property type="match status" value="1"/>
</dbReference>